<dbReference type="AlphaFoldDB" id="A0A089ZIH3"/>
<evidence type="ECO:0008006" key="3">
    <source>
        <dbReference type="Google" id="ProtNLM"/>
    </source>
</evidence>
<evidence type="ECO:0000313" key="2">
    <source>
        <dbReference type="Proteomes" id="UP000029661"/>
    </source>
</evidence>
<proteinExistence type="predicted"/>
<dbReference type="GO" id="GO:0003677">
    <property type="term" value="F:DNA binding"/>
    <property type="evidence" value="ECO:0007669"/>
    <property type="project" value="InterPro"/>
</dbReference>
<accession>A0A089ZIH3</accession>
<dbReference type="InterPro" id="IPR037914">
    <property type="entry name" value="SpoVT-AbrB_sf"/>
</dbReference>
<dbReference type="STRING" id="2162.BRM9_1646"/>
<gene>
    <name evidence="1" type="ORF">BRM9_1646</name>
</gene>
<dbReference type="KEGG" id="mfc:BRM9_1646"/>
<reference evidence="1 2" key="1">
    <citation type="submission" date="2013-12" db="EMBL/GenBank/DDBJ databases">
        <title>The complete genome sequence of Methanobacterium sp. BRM9.</title>
        <authorList>
            <consortium name="Pastoral Greenhouse Gas Research Consortium"/>
            <person name="Kelly W.J."/>
            <person name="Leahy S.C."/>
            <person name="Perry R."/>
            <person name="Li D."/>
            <person name="Altermann E."/>
            <person name="Lambie S.C."/>
            <person name="Attwood G.T."/>
        </authorList>
    </citation>
    <scope>NUCLEOTIDE SEQUENCE [LARGE SCALE GENOMIC DNA]</scope>
    <source>
        <strain evidence="1 2">BRM9</strain>
    </source>
</reference>
<dbReference type="EMBL" id="CP006933">
    <property type="protein sequence ID" value="AIS32458.1"/>
    <property type="molecule type" value="Genomic_DNA"/>
</dbReference>
<dbReference type="SUPFAM" id="SSF89447">
    <property type="entry name" value="AbrB/MazE/MraZ-like"/>
    <property type="match status" value="1"/>
</dbReference>
<name>A0A089ZIH3_METFO</name>
<dbReference type="Proteomes" id="UP000029661">
    <property type="component" value="Chromosome"/>
</dbReference>
<organism evidence="1 2">
    <name type="scientific">Methanobacterium formicicum</name>
    <dbReference type="NCBI Taxonomy" id="2162"/>
    <lineage>
        <taxon>Archaea</taxon>
        <taxon>Methanobacteriati</taxon>
        <taxon>Methanobacteriota</taxon>
        <taxon>Methanomada group</taxon>
        <taxon>Methanobacteria</taxon>
        <taxon>Methanobacteriales</taxon>
        <taxon>Methanobacteriaceae</taxon>
        <taxon>Methanobacterium</taxon>
    </lineage>
</organism>
<sequence>MTYRTKMRKNAGSMITVIPSAITNLLNLEQGDSIRWEVRIEGDSASIIVVPEKEETSE</sequence>
<evidence type="ECO:0000313" key="1">
    <source>
        <dbReference type="EMBL" id="AIS32458.1"/>
    </source>
</evidence>
<protein>
    <recommendedName>
        <fullName evidence="3">SpoVT-AbrB domain-containing protein</fullName>
    </recommendedName>
</protein>